<proteinExistence type="predicted"/>
<name>A0ACD3A0B3_9AGAR</name>
<protein>
    <submittedName>
        <fullName evidence="1">Uncharacterized protein</fullName>
    </submittedName>
</protein>
<accession>A0ACD3A0B3</accession>
<evidence type="ECO:0000313" key="1">
    <source>
        <dbReference type="EMBL" id="TFK59086.1"/>
    </source>
</evidence>
<evidence type="ECO:0000313" key="2">
    <source>
        <dbReference type="Proteomes" id="UP000308600"/>
    </source>
</evidence>
<gene>
    <name evidence="1" type="ORF">BDN72DRAFT_865441</name>
</gene>
<keyword evidence="2" id="KW-1185">Reference proteome</keyword>
<reference evidence="1 2" key="1">
    <citation type="journal article" date="2019" name="Nat. Ecol. Evol.">
        <title>Megaphylogeny resolves global patterns of mushroom evolution.</title>
        <authorList>
            <person name="Varga T."/>
            <person name="Krizsan K."/>
            <person name="Foldi C."/>
            <person name="Dima B."/>
            <person name="Sanchez-Garcia M."/>
            <person name="Sanchez-Ramirez S."/>
            <person name="Szollosi G.J."/>
            <person name="Szarkandi J.G."/>
            <person name="Papp V."/>
            <person name="Albert L."/>
            <person name="Andreopoulos W."/>
            <person name="Angelini C."/>
            <person name="Antonin V."/>
            <person name="Barry K.W."/>
            <person name="Bougher N.L."/>
            <person name="Buchanan P."/>
            <person name="Buyck B."/>
            <person name="Bense V."/>
            <person name="Catcheside P."/>
            <person name="Chovatia M."/>
            <person name="Cooper J."/>
            <person name="Damon W."/>
            <person name="Desjardin D."/>
            <person name="Finy P."/>
            <person name="Geml J."/>
            <person name="Haridas S."/>
            <person name="Hughes K."/>
            <person name="Justo A."/>
            <person name="Karasinski D."/>
            <person name="Kautmanova I."/>
            <person name="Kiss B."/>
            <person name="Kocsube S."/>
            <person name="Kotiranta H."/>
            <person name="LaButti K.M."/>
            <person name="Lechner B.E."/>
            <person name="Liimatainen K."/>
            <person name="Lipzen A."/>
            <person name="Lukacs Z."/>
            <person name="Mihaltcheva S."/>
            <person name="Morgado L.N."/>
            <person name="Niskanen T."/>
            <person name="Noordeloos M.E."/>
            <person name="Ohm R.A."/>
            <person name="Ortiz-Santana B."/>
            <person name="Ovrebo C."/>
            <person name="Racz N."/>
            <person name="Riley R."/>
            <person name="Savchenko A."/>
            <person name="Shiryaev A."/>
            <person name="Soop K."/>
            <person name="Spirin V."/>
            <person name="Szebenyi C."/>
            <person name="Tomsovsky M."/>
            <person name="Tulloss R.E."/>
            <person name="Uehling J."/>
            <person name="Grigoriev I.V."/>
            <person name="Vagvolgyi C."/>
            <person name="Papp T."/>
            <person name="Martin F.M."/>
            <person name="Miettinen O."/>
            <person name="Hibbett D.S."/>
            <person name="Nagy L.G."/>
        </authorList>
    </citation>
    <scope>NUCLEOTIDE SEQUENCE [LARGE SCALE GENOMIC DNA]</scope>
    <source>
        <strain evidence="1 2">NL-1719</strain>
    </source>
</reference>
<dbReference type="EMBL" id="ML209085">
    <property type="protein sequence ID" value="TFK59086.1"/>
    <property type="molecule type" value="Genomic_DNA"/>
</dbReference>
<organism evidence="1 2">
    <name type="scientific">Pluteus cervinus</name>
    <dbReference type="NCBI Taxonomy" id="181527"/>
    <lineage>
        <taxon>Eukaryota</taxon>
        <taxon>Fungi</taxon>
        <taxon>Dikarya</taxon>
        <taxon>Basidiomycota</taxon>
        <taxon>Agaricomycotina</taxon>
        <taxon>Agaricomycetes</taxon>
        <taxon>Agaricomycetidae</taxon>
        <taxon>Agaricales</taxon>
        <taxon>Pluteineae</taxon>
        <taxon>Pluteaceae</taxon>
        <taxon>Pluteus</taxon>
    </lineage>
</organism>
<dbReference type="Proteomes" id="UP000308600">
    <property type="component" value="Unassembled WGS sequence"/>
</dbReference>
<sequence length="209" mass="23399">MSSDDHNGQDQEVKTALASADRRKKALGQWISITRFCAVRAAIRLGQIMMNYQVCVVKILRPDICEGPGSASQTAEQLSDMLSEIHRRQGAPLQVRKFQTILRVSSSADIAWDFPVAIESVTGRIICIVFSSEKIGATPVQQAQTDGKNFWTFAFRGTASGKNFTVNPPQNLKFPEVPFILQLKLTKTDIQSPRKTWFKVRIKHGSKFM</sequence>